<name>A0ABW1AR84_9RHOO</name>
<proteinExistence type="predicted"/>
<reference evidence="2" key="1">
    <citation type="journal article" date="2019" name="Int. J. Syst. Evol. Microbiol.">
        <title>The Global Catalogue of Microorganisms (GCM) 10K type strain sequencing project: providing services to taxonomists for standard genome sequencing and annotation.</title>
        <authorList>
            <consortium name="The Broad Institute Genomics Platform"/>
            <consortium name="The Broad Institute Genome Sequencing Center for Infectious Disease"/>
            <person name="Wu L."/>
            <person name="Ma J."/>
        </authorList>
    </citation>
    <scope>NUCLEOTIDE SEQUENCE [LARGE SCALE GENOMIC DNA]</scope>
    <source>
        <strain evidence="2">SHR3</strain>
    </source>
</reference>
<dbReference type="EMBL" id="JBHSOG010000041">
    <property type="protein sequence ID" value="MFC5769760.1"/>
    <property type="molecule type" value="Genomic_DNA"/>
</dbReference>
<comment type="caution">
    <text evidence="1">The sequence shown here is derived from an EMBL/GenBank/DDBJ whole genome shotgun (WGS) entry which is preliminary data.</text>
</comment>
<evidence type="ECO:0000313" key="1">
    <source>
        <dbReference type="EMBL" id="MFC5769760.1"/>
    </source>
</evidence>
<sequence>MIKLAPSSFRVKRNLVLLGGGVGIALGGMLAHIAIAAAPPANTTISNQATATYLDGNGVSQTATSNAVVTSVKQVGAYALSDGNTKAAGPGVTVAVPYTITNTGNGTDNFVVTVTENGANAFSRIDVFTDQADGDGRADDTTSLLTTGAITADSGTASTLGITIPAGQTYRFVVVYTVPASATTGWSNTAEVKVAPESYSASNPYEYVDASLTKTDTINLATSAAFNLTKSISAPAVAAVGGGGWGPTPSSGEVLTETVYTLTYTNNGAEAGKLYLKDVLPEKMEYQTGTAVWSSAPGVAQTDASGDTSGNIEYQYDAVAHTVEAVIANVAPGVTGTLSFKVKVAADAPMGTSKTTGSATYGLNCTASTITLANGGTGCGPDGTSTTAAVSFTVLPTYAVEMGALDSTPGTPNVSGDLFTPTPSNIVPGGSASITIPVKNTGNAPETFKLSTAAATGTAFPTGTTFTWFAADGATPLQNTAGGVGVDTGPVAAGDTVNVVLKITIPITTDVANGVNYQVKAVATSFGKPTVLDAAIAQVDNVIGGLVDLTATATGTVDDSGPGTATVIQNLTVTAGASGTSTAAAPDAAKGTAVYDLFVKNASADNLTFNLQVSQTASFPGNPPAGWTVKFYSDAGLTTEITTVAVTASSQEHVYAAVTPNAGATSVTDQSLYFRVISTTAVTGGGVVSDYLHNKITVTAASSRSFTLAAAGNGQVTAAGSTTFAHVITNTGSLSCGSTSGLTVSATLDSAAVTAGWTATLFDDVGTTVGAIDSGDTVIGDGSSGNIGVLATGTNRPILVRVVSPGGATAGNTATVTITTTDSDPTPNCGTQTIDNVAIVITGNIGVVKYQRLDTACTNTTSASSSANITARPGECIVYKVVATNNGAAPVTNVKLWDVVPPYTTWSTNQPTSQCASSAGSPTLVPGTVSGSSVTCGEISTLPPSGDITLEYAVKVAD</sequence>
<accession>A0ABW1AR84</accession>
<gene>
    <name evidence="1" type="ORF">ACFPTN_10290</name>
</gene>
<dbReference type="NCBIfam" id="TIGR01451">
    <property type="entry name" value="B_ant_repeat"/>
    <property type="match status" value="1"/>
</dbReference>
<dbReference type="Proteomes" id="UP001595974">
    <property type="component" value="Unassembled WGS sequence"/>
</dbReference>
<organism evidence="1 2">
    <name type="scientific">Thauera sinica</name>
    <dbReference type="NCBI Taxonomy" id="2665146"/>
    <lineage>
        <taxon>Bacteria</taxon>
        <taxon>Pseudomonadati</taxon>
        <taxon>Pseudomonadota</taxon>
        <taxon>Betaproteobacteria</taxon>
        <taxon>Rhodocyclales</taxon>
        <taxon>Zoogloeaceae</taxon>
        <taxon>Thauera</taxon>
    </lineage>
</organism>
<protein>
    <submittedName>
        <fullName evidence="1">DUF11 domain-containing protein</fullName>
    </submittedName>
</protein>
<evidence type="ECO:0000313" key="2">
    <source>
        <dbReference type="Proteomes" id="UP001595974"/>
    </source>
</evidence>
<dbReference type="RefSeq" id="WP_096447539.1">
    <property type="nucleotide sequence ID" value="NZ_JBHSOG010000041.1"/>
</dbReference>
<keyword evidence="2" id="KW-1185">Reference proteome</keyword>
<dbReference type="InterPro" id="IPR047589">
    <property type="entry name" value="DUF11_rpt"/>
</dbReference>